<dbReference type="HOGENOM" id="CLU_2256380_0_0_1"/>
<proteinExistence type="predicted"/>
<dbReference type="AlphaFoldDB" id="W9YDF5"/>
<evidence type="ECO:0000313" key="2">
    <source>
        <dbReference type="Proteomes" id="UP000019478"/>
    </source>
</evidence>
<dbReference type="EMBL" id="AMGY01000003">
    <property type="protein sequence ID" value="EXJ87296.1"/>
    <property type="molecule type" value="Genomic_DNA"/>
</dbReference>
<gene>
    <name evidence="1" type="ORF">A1O3_04255</name>
</gene>
<sequence length="104" mass="10505">CLVRSYLSSNCDPSASSLAGLLITVGTCFYIDEGVSLGSWRADCAGVDYTYTTGLDKSNSYSNSSNAAPAVQSILRTATGVVTVTPASSYSSTASPAAASSTDA</sequence>
<protein>
    <submittedName>
        <fullName evidence="1">Uncharacterized protein</fullName>
    </submittedName>
</protein>
<keyword evidence="2" id="KW-1185">Reference proteome</keyword>
<dbReference type="RefSeq" id="XP_007732575.1">
    <property type="nucleotide sequence ID" value="XM_007734385.1"/>
</dbReference>
<organism evidence="1 2">
    <name type="scientific">Capronia epimyces CBS 606.96</name>
    <dbReference type="NCBI Taxonomy" id="1182542"/>
    <lineage>
        <taxon>Eukaryota</taxon>
        <taxon>Fungi</taxon>
        <taxon>Dikarya</taxon>
        <taxon>Ascomycota</taxon>
        <taxon>Pezizomycotina</taxon>
        <taxon>Eurotiomycetes</taxon>
        <taxon>Chaetothyriomycetidae</taxon>
        <taxon>Chaetothyriales</taxon>
        <taxon>Herpotrichiellaceae</taxon>
        <taxon>Capronia</taxon>
    </lineage>
</organism>
<comment type="caution">
    <text evidence="1">The sequence shown here is derived from an EMBL/GenBank/DDBJ whole genome shotgun (WGS) entry which is preliminary data.</text>
</comment>
<dbReference type="OrthoDB" id="4120664at2759"/>
<evidence type="ECO:0000313" key="1">
    <source>
        <dbReference type="EMBL" id="EXJ87296.1"/>
    </source>
</evidence>
<accession>W9YDF5</accession>
<dbReference type="GeneID" id="19168375"/>
<dbReference type="Proteomes" id="UP000019478">
    <property type="component" value="Unassembled WGS sequence"/>
</dbReference>
<name>W9YDF5_9EURO</name>
<feature type="non-terminal residue" evidence="1">
    <location>
        <position position="104"/>
    </location>
</feature>
<reference evidence="1 2" key="1">
    <citation type="submission" date="2013-03" db="EMBL/GenBank/DDBJ databases">
        <title>The Genome Sequence of Capronia epimyces CBS 606.96.</title>
        <authorList>
            <consortium name="The Broad Institute Genomics Platform"/>
            <person name="Cuomo C."/>
            <person name="de Hoog S."/>
            <person name="Gorbushina A."/>
            <person name="Walker B."/>
            <person name="Young S.K."/>
            <person name="Zeng Q."/>
            <person name="Gargeya S."/>
            <person name="Fitzgerald M."/>
            <person name="Haas B."/>
            <person name="Abouelleil A."/>
            <person name="Allen A.W."/>
            <person name="Alvarado L."/>
            <person name="Arachchi H.M."/>
            <person name="Berlin A.M."/>
            <person name="Chapman S.B."/>
            <person name="Gainer-Dewar J."/>
            <person name="Goldberg J."/>
            <person name="Griggs A."/>
            <person name="Gujja S."/>
            <person name="Hansen M."/>
            <person name="Howarth C."/>
            <person name="Imamovic A."/>
            <person name="Ireland A."/>
            <person name="Larimer J."/>
            <person name="McCowan C."/>
            <person name="Murphy C."/>
            <person name="Pearson M."/>
            <person name="Poon T.W."/>
            <person name="Priest M."/>
            <person name="Roberts A."/>
            <person name="Saif S."/>
            <person name="Shea T."/>
            <person name="Sisk P."/>
            <person name="Sykes S."/>
            <person name="Wortman J."/>
            <person name="Nusbaum C."/>
            <person name="Birren B."/>
        </authorList>
    </citation>
    <scope>NUCLEOTIDE SEQUENCE [LARGE SCALE GENOMIC DNA]</scope>
    <source>
        <strain evidence="1 2">CBS 606.96</strain>
    </source>
</reference>
<feature type="non-terminal residue" evidence="1">
    <location>
        <position position="1"/>
    </location>
</feature>